<dbReference type="Pfam" id="PF07927">
    <property type="entry name" value="HicA_toxin"/>
    <property type="match status" value="1"/>
</dbReference>
<comment type="similarity">
    <text evidence="1">Belongs to the HicA mRNA interferase family.</text>
</comment>
<keyword evidence="4" id="KW-0255">Endonuclease</keyword>
<evidence type="ECO:0000256" key="6">
    <source>
        <dbReference type="ARBA" id="ARBA00022884"/>
    </source>
</evidence>
<evidence type="ECO:0000256" key="5">
    <source>
        <dbReference type="ARBA" id="ARBA00022801"/>
    </source>
</evidence>
<dbReference type="Gene3D" id="3.30.920.30">
    <property type="entry name" value="Hypothetical protein"/>
    <property type="match status" value="1"/>
</dbReference>
<keyword evidence="7" id="KW-0346">Stress response</keyword>
<evidence type="ECO:0000256" key="4">
    <source>
        <dbReference type="ARBA" id="ARBA00022759"/>
    </source>
</evidence>
<evidence type="ECO:0000313" key="9">
    <source>
        <dbReference type="Proteomes" id="UP001230986"/>
    </source>
</evidence>
<proteinExistence type="inferred from homology"/>
<evidence type="ECO:0000256" key="2">
    <source>
        <dbReference type="ARBA" id="ARBA00022649"/>
    </source>
</evidence>
<protein>
    <submittedName>
        <fullName evidence="8">Type II toxin-antitoxin system HicA family toxin</fullName>
    </submittedName>
</protein>
<dbReference type="InterPro" id="IPR012933">
    <property type="entry name" value="HicA_mRNA_interferase"/>
</dbReference>
<dbReference type="InterPro" id="IPR038570">
    <property type="entry name" value="HicA_sf"/>
</dbReference>
<evidence type="ECO:0000256" key="3">
    <source>
        <dbReference type="ARBA" id="ARBA00022722"/>
    </source>
</evidence>
<keyword evidence="9" id="KW-1185">Reference proteome</keyword>
<keyword evidence="6" id="KW-0694">RNA-binding</keyword>
<sequence>MSKKQKLLQQILNNPKNVSFKDMVSLVEAFGFTLARVNGSHHIFTHPDIPERVNIQSVKGNAKSYQVRQFLTLVEINNLGLEEDV</sequence>
<accession>A0ABT7LXD5</accession>
<comment type="caution">
    <text evidence="8">The sequence shown here is derived from an EMBL/GenBank/DDBJ whole genome shotgun (WGS) entry which is preliminary data.</text>
</comment>
<reference evidence="8 9" key="1">
    <citation type="submission" date="2023-06" db="EMBL/GenBank/DDBJ databases">
        <title>Whole genome sequence of Oscillatoria calcuttensis NRMC-F 0142.</title>
        <authorList>
            <person name="Shakena Fathima T."/>
            <person name="Muralitharan G."/>
            <person name="Thajuddin N."/>
        </authorList>
    </citation>
    <scope>NUCLEOTIDE SEQUENCE [LARGE SCALE GENOMIC DNA]</scope>
    <source>
        <strain evidence="8 9">NRMC-F 0142</strain>
    </source>
</reference>
<dbReference type="Proteomes" id="UP001230986">
    <property type="component" value="Unassembled WGS sequence"/>
</dbReference>
<evidence type="ECO:0000256" key="1">
    <source>
        <dbReference type="ARBA" id="ARBA00006620"/>
    </source>
</evidence>
<keyword evidence="5" id="KW-0378">Hydrolase</keyword>
<gene>
    <name evidence="8" type="ORF">QQ055_04175</name>
</gene>
<name>A0ABT7LXD5_9CYAN</name>
<keyword evidence="2" id="KW-1277">Toxin-antitoxin system</keyword>
<evidence type="ECO:0000256" key="7">
    <source>
        <dbReference type="ARBA" id="ARBA00023016"/>
    </source>
</evidence>
<evidence type="ECO:0000313" key="8">
    <source>
        <dbReference type="EMBL" id="MDL5056663.1"/>
    </source>
</evidence>
<organism evidence="8 9">
    <name type="scientific">Geitlerinema calcuttense NRMC-F 0142</name>
    <dbReference type="NCBI Taxonomy" id="2922238"/>
    <lineage>
        <taxon>Bacteria</taxon>
        <taxon>Bacillati</taxon>
        <taxon>Cyanobacteriota</taxon>
        <taxon>Cyanophyceae</taxon>
        <taxon>Geitlerinematales</taxon>
        <taxon>Geitlerinemataceae</taxon>
        <taxon>Geitlerinema</taxon>
    </lineage>
</organism>
<dbReference type="EMBL" id="JASVEJ010000016">
    <property type="protein sequence ID" value="MDL5056663.1"/>
    <property type="molecule type" value="Genomic_DNA"/>
</dbReference>
<dbReference type="SUPFAM" id="SSF54786">
    <property type="entry name" value="YcfA/nrd intein domain"/>
    <property type="match status" value="1"/>
</dbReference>
<dbReference type="RefSeq" id="WP_285965464.1">
    <property type="nucleotide sequence ID" value="NZ_JASVEJ010000016.1"/>
</dbReference>
<keyword evidence="3" id="KW-0540">Nuclease</keyword>